<evidence type="ECO:0000313" key="5">
    <source>
        <dbReference type="Proteomes" id="UP000245631"/>
    </source>
</evidence>
<dbReference type="SUPFAM" id="SSF52922">
    <property type="entry name" value="TK C-terminal domain-like"/>
    <property type="match status" value="1"/>
</dbReference>
<dbReference type="GO" id="GO:0006098">
    <property type="term" value="P:pentose-phosphate shunt"/>
    <property type="evidence" value="ECO:0007669"/>
    <property type="project" value="TreeGrafter"/>
</dbReference>
<accession>A0A8E2WKX6</accession>
<evidence type="ECO:0000256" key="1">
    <source>
        <dbReference type="ARBA" id="ARBA00022723"/>
    </source>
</evidence>
<dbReference type="Gene3D" id="3.40.50.920">
    <property type="match status" value="1"/>
</dbReference>
<dbReference type="PANTHER" id="PTHR43522:SF2">
    <property type="entry name" value="TRANSKETOLASE 1-RELATED"/>
    <property type="match status" value="1"/>
</dbReference>
<evidence type="ECO:0000313" key="4">
    <source>
        <dbReference type="EMBL" id="PWJ94471.1"/>
    </source>
</evidence>
<dbReference type="AlphaFoldDB" id="A0A8E2WKX6"/>
<dbReference type="InterPro" id="IPR033247">
    <property type="entry name" value="Transketolase_fam"/>
</dbReference>
<dbReference type="Pfam" id="PF22613">
    <property type="entry name" value="Transketolase_C_1"/>
    <property type="match status" value="1"/>
</dbReference>
<proteinExistence type="predicted"/>
<dbReference type="InterPro" id="IPR009014">
    <property type="entry name" value="Transketo_C/PFOR_II"/>
</dbReference>
<gene>
    <name evidence="4" type="ORF">C8D77_1011157</name>
</gene>
<keyword evidence="2" id="KW-0460">Magnesium</keyword>
<dbReference type="EMBL" id="QGGH01000001">
    <property type="protein sequence ID" value="PWJ94471.1"/>
    <property type="molecule type" value="Genomic_DNA"/>
</dbReference>
<dbReference type="Proteomes" id="UP000245631">
    <property type="component" value="Unassembled WGS sequence"/>
</dbReference>
<dbReference type="InterPro" id="IPR055152">
    <property type="entry name" value="Transketolase-like_C_2"/>
</dbReference>
<dbReference type="GO" id="GO:0004802">
    <property type="term" value="F:transketolase activity"/>
    <property type="evidence" value="ECO:0007669"/>
    <property type="project" value="TreeGrafter"/>
</dbReference>
<dbReference type="GO" id="GO:0005829">
    <property type="term" value="C:cytosol"/>
    <property type="evidence" value="ECO:0007669"/>
    <property type="project" value="TreeGrafter"/>
</dbReference>
<feature type="domain" description="Transketolase-like C-terminal" evidence="3">
    <location>
        <begin position="17"/>
        <end position="77"/>
    </location>
</feature>
<organism evidence="4 5">
    <name type="scientific">Rhizobium loti</name>
    <name type="common">Mesorhizobium loti</name>
    <dbReference type="NCBI Taxonomy" id="381"/>
    <lineage>
        <taxon>Bacteria</taxon>
        <taxon>Pseudomonadati</taxon>
        <taxon>Pseudomonadota</taxon>
        <taxon>Alphaproteobacteria</taxon>
        <taxon>Hyphomicrobiales</taxon>
        <taxon>Phyllobacteriaceae</taxon>
        <taxon>Mesorhizobium</taxon>
    </lineage>
</organism>
<dbReference type="PANTHER" id="PTHR43522">
    <property type="entry name" value="TRANSKETOLASE"/>
    <property type="match status" value="1"/>
</dbReference>
<dbReference type="GO" id="GO:0046872">
    <property type="term" value="F:metal ion binding"/>
    <property type="evidence" value="ECO:0007669"/>
    <property type="project" value="UniProtKB-KW"/>
</dbReference>
<protein>
    <recommendedName>
        <fullName evidence="3">Transketolase-like C-terminal domain-containing protein</fullName>
    </recommendedName>
</protein>
<sequence length="84" mass="9220">MRWRQLDVVDKRASTHYSKPRFELFAEQPAAYRASVIGNTPVKIAVEAAIRQGWDCFIGRDGDFVGMQSFGASGPARICSGISA</sequence>
<keyword evidence="1" id="KW-0479">Metal-binding</keyword>
<reference evidence="4 5" key="1">
    <citation type="submission" date="2018-05" db="EMBL/GenBank/DDBJ databases">
        <title>Genomic Encyclopedia of Type Strains, Phase IV (KMG-IV): sequencing the most valuable type-strain genomes for metagenomic binning, comparative biology and taxonomic classification.</title>
        <authorList>
            <person name="Goeker M."/>
        </authorList>
    </citation>
    <scope>NUCLEOTIDE SEQUENCE [LARGE SCALE GENOMIC DNA]</scope>
    <source>
        <strain evidence="4 5">DSM 2626</strain>
    </source>
</reference>
<evidence type="ECO:0000256" key="2">
    <source>
        <dbReference type="ARBA" id="ARBA00022842"/>
    </source>
</evidence>
<evidence type="ECO:0000259" key="3">
    <source>
        <dbReference type="Pfam" id="PF22613"/>
    </source>
</evidence>
<name>A0A8E2WKX6_RHILI</name>
<comment type="caution">
    <text evidence="4">The sequence shown here is derived from an EMBL/GenBank/DDBJ whole genome shotgun (WGS) entry which is preliminary data.</text>
</comment>